<gene>
    <name evidence="4" type="ORF">NLU14_00355</name>
</gene>
<keyword evidence="5" id="KW-1185">Reference proteome</keyword>
<protein>
    <submittedName>
        <fullName evidence="4">BamA/TamA family outer membrane protein</fullName>
    </submittedName>
</protein>
<comment type="caution">
    <text evidence="4">The sequence shown here is derived from an EMBL/GenBank/DDBJ whole genome shotgun (WGS) entry which is preliminary data.</text>
</comment>
<evidence type="ECO:0000259" key="3">
    <source>
        <dbReference type="Pfam" id="PF01103"/>
    </source>
</evidence>
<proteinExistence type="predicted"/>
<name>A0ABT5Y4R5_9GAMM</name>
<dbReference type="Gene3D" id="2.40.160.50">
    <property type="entry name" value="membrane protein fhac: a member of the omp85/tpsb transporter family"/>
    <property type="match status" value="1"/>
</dbReference>
<dbReference type="RefSeq" id="WP_275704165.1">
    <property type="nucleotide sequence ID" value="NZ_JANCMW010000001.1"/>
</dbReference>
<keyword evidence="2" id="KW-0472">Membrane</keyword>
<evidence type="ECO:0000313" key="4">
    <source>
        <dbReference type="EMBL" id="MDF0748672.1"/>
    </source>
</evidence>
<feature type="domain" description="Bacterial surface antigen (D15)" evidence="3">
    <location>
        <begin position="193"/>
        <end position="568"/>
    </location>
</feature>
<organism evidence="4 5">
    <name type="scientific">Marinobacter iranensis</name>
    <dbReference type="NCBI Taxonomy" id="2962607"/>
    <lineage>
        <taxon>Bacteria</taxon>
        <taxon>Pseudomonadati</taxon>
        <taxon>Pseudomonadota</taxon>
        <taxon>Gammaproteobacteria</taxon>
        <taxon>Pseudomonadales</taxon>
        <taxon>Marinobacteraceae</taxon>
        <taxon>Marinobacter</taxon>
    </lineage>
</organism>
<sequence length="580" mass="65783">MPVAKTTARTDTVGTVKRRVLITLGLSLFSTGVDAQPSAYQCIASKVQPEAIDLDQPRDQLARQSDLVVPEGARIGRVRIVRRPIFDTSDPEQDNFLYRTLNALNTPTWESALRAQLVFDEGDVYQAGMLEESERILRQREYLTAAWVGVTRVCGNELEVSVLVRDTWTLLPSVGASRSGGENTTNTGLSDPNFLGSGKSVGVSYTKDADRSETSVDFDDPNVLGSHWQTGFSYDKRSDGRGRSAYLERPFYSELADWRFGLSGEDDVREQSRYVGAEAIADYRRSSEFASVDVGWRLAERNSRQLRLLVGYRYDASEFERLPDEPELDLLPADRTLSYPWIGFDYRENKFREMTNLTRLQRVEDVRDGFVWRTELGYSSSGLGATEDRAVLNMEFRDALLATDTNYASYGFSQSGTWRFDQDRFENLMGTLNLEYFHGGSVDWNSWYTNLSFTAAHNLTVDQQLLIGGDNGLRGYPSDYQQGNRRALWTLERRYFPDWHPFKLFRVGGVLFTDVGRAWFDDGRNNGPDDGVLTDVGFGLRLASSRIEVQRMLHLDFAFPLDGDDSIDQVQVLLRGRSRF</sequence>
<accession>A0ABT5Y4R5</accession>
<dbReference type="Proteomes" id="UP001143391">
    <property type="component" value="Unassembled WGS sequence"/>
</dbReference>
<dbReference type="Pfam" id="PF01103">
    <property type="entry name" value="Omp85"/>
    <property type="match status" value="1"/>
</dbReference>
<evidence type="ECO:0000313" key="5">
    <source>
        <dbReference type="Proteomes" id="UP001143391"/>
    </source>
</evidence>
<comment type="subcellular location">
    <subcellularLocation>
        <location evidence="1">Membrane</location>
    </subcellularLocation>
</comment>
<dbReference type="InterPro" id="IPR000184">
    <property type="entry name" value="Bac_surfAg_D15"/>
</dbReference>
<evidence type="ECO:0000256" key="2">
    <source>
        <dbReference type="ARBA" id="ARBA00023136"/>
    </source>
</evidence>
<evidence type="ECO:0000256" key="1">
    <source>
        <dbReference type="ARBA" id="ARBA00004370"/>
    </source>
</evidence>
<dbReference type="EMBL" id="JANCMW010000001">
    <property type="protein sequence ID" value="MDF0748672.1"/>
    <property type="molecule type" value="Genomic_DNA"/>
</dbReference>
<reference evidence="4" key="1">
    <citation type="submission" date="2022-07" db="EMBL/GenBank/DDBJ databases">
        <title>Marinobacter iranensis a new bacterium isolate from a hipersaline lake in Iran.</title>
        <authorList>
            <person name="Mohammad A.M.A."/>
            <person name="Cristina S.-P."/>
            <person name="Antonio V."/>
        </authorList>
    </citation>
    <scope>NUCLEOTIDE SEQUENCE</scope>
    <source>
        <strain evidence="4">71-i</strain>
    </source>
</reference>